<dbReference type="GO" id="GO:0003677">
    <property type="term" value="F:DNA binding"/>
    <property type="evidence" value="ECO:0007669"/>
    <property type="project" value="UniProtKB-KW"/>
</dbReference>
<evidence type="ECO:0000313" key="9">
    <source>
        <dbReference type="Proteomes" id="UP000034190"/>
    </source>
</evidence>
<proteinExistence type="predicted"/>
<dbReference type="EMBL" id="LCAP01000001">
    <property type="protein sequence ID" value="KKR91899.1"/>
    <property type="molecule type" value="Genomic_DNA"/>
</dbReference>
<dbReference type="PROSITE" id="PS51737">
    <property type="entry name" value="RECOMBINASE_DNA_BIND"/>
    <property type="match status" value="1"/>
</dbReference>
<feature type="domain" description="Recombinase" evidence="7">
    <location>
        <begin position="156"/>
        <end position="271"/>
    </location>
</feature>
<evidence type="ECO:0000256" key="2">
    <source>
        <dbReference type="ARBA" id="ARBA00023125"/>
    </source>
</evidence>
<dbReference type="InterPro" id="IPR036162">
    <property type="entry name" value="Resolvase-like_N_sf"/>
</dbReference>
<dbReference type="AlphaFoldDB" id="A0A0G0UT09"/>
<feature type="active site" description="O-(5'-phospho-DNA)-serine intermediate" evidence="4 5">
    <location>
        <position position="11"/>
    </location>
</feature>
<evidence type="ECO:0000256" key="3">
    <source>
        <dbReference type="ARBA" id="ARBA00023172"/>
    </source>
</evidence>
<evidence type="ECO:0000256" key="1">
    <source>
        <dbReference type="ARBA" id="ARBA00022908"/>
    </source>
</evidence>
<keyword evidence="1" id="KW-0229">DNA integration</keyword>
<name>A0A0G0UT09_9BACT</name>
<dbReference type="InterPro" id="IPR050639">
    <property type="entry name" value="SSR_resolvase"/>
</dbReference>
<dbReference type="InterPro" id="IPR011109">
    <property type="entry name" value="DNA_bind_recombinase_dom"/>
</dbReference>
<evidence type="ECO:0000259" key="7">
    <source>
        <dbReference type="PROSITE" id="PS51737"/>
    </source>
</evidence>
<dbReference type="GO" id="GO:0015074">
    <property type="term" value="P:DNA integration"/>
    <property type="evidence" value="ECO:0007669"/>
    <property type="project" value="UniProtKB-KW"/>
</dbReference>
<dbReference type="PROSITE" id="PS00397">
    <property type="entry name" value="RECOMBINASES_1"/>
    <property type="match status" value="1"/>
</dbReference>
<gene>
    <name evidence="8" type="ORF">UU43_C0001G0079</name>
</gene>
<dbReference type="InterPro" id="IPR006118">
    <property type="entry name" value="Recombinase_CS"/>
</dbReference>
<accession>A0A0G0UT09</accession>
<dbReference type="Proteomes" id="UP000034190">
    <property type="component" value="Unassembled WGS sequence"/>
</dbReference>
<dbReference type="Pfam" id="PF07508">
    <property type="entry name" value="Recombinase"/>
    <property type="match status" value="1"/>
</dbReference>
<organism evidence="8 9">
    <name type="scientific">Candidatus Falkowbacteria bacterium GW2011_GWA2_41_14</name>
    <dbReference type="NCBI Taxonomy" id="1618635"/>
    <lineage>
        <taxon>Bacteria</taxon>
        <taxon>Candidatus Falkowiibacteriota</taxon>
    </lineage>
</organism>
<dbReference type="PROSITE" id="PS51736">
    <property type="entry name" value="RECOMBINASES_3"/>
    <property type="match status" value="1"/>
</dbReference>
<dbReference type="SMART" id="SM00857">
    <property type="entry name" value="Resolvase"/>
    <property type="match status" value="1"/>
</dbReference>
<dbReference type="PANTHER" id="PTHR30461">
    <property type="entry name" value="DNA-INVERTASE FROM LAMBDOID PROPHAGE"/>
    <property type="match status" value="1"/>
</dbReference>
<evidence type="ECO:0000313" key="8">
    <source>
        <dbReference type="EMBL" id="KKR91899.1"/>
    </source>
</evidence>
<reference evidence="8 9" key="1">
    <citation type="journal article" date="2015" name="Nature">
        <title>rRNA introns, odd ribosomes, and small enigmatic genomes across a large radiation of phyla.</title>
        <authorList>
            <person name="Brown C.T."/>
            <person name="Hug L.A."/>
            <person name="Thomas B.C."/>
            <person name="Sharon I."/>
            <person name="Castelle C.J."/>
            <person name="Singh A."/>
            <person name="Wilkins M.J."/>
            <person name="Williams K.H."/>
            <person name="Banfield J.F."/>
        </authorList>
    </citation>
    <scope>NUCLEOTIDE SEQUENCE [LARGE SCALE GENOMIC DNA]</scope>
</reference>
<dbReference type="CDD" id="cd00338">
    <property type="entry name" value="Ser_Recombinase"/>
    <property type="match status" value="1"/>
</dbReference>
<dbReference type="PANTHER" id="PTHR30461:SF23">
    <property type="entry name" value="DNA RECOMBINASE-RELATED"/>
    <property type="match status" value="1"/>
</dbReference>
<dbReference type="Pfam" id="PF00239">
    <property type="entry name" value="Resolvase"/>
    <property type="match status" value="1"/>
</dbReference>
<dbReference type="InterPro" id="IPR038109">
    <property type="entry name" value="DNA_bind_recomb_sf"/>
</dbReference>
<evidence type="ECO:0000256" key="5">
    <source>
        <dbReference type="PROSITE-ProRule" id="PRU10137"/>
    </source>
</evidence>
<evidence type="ECO:0000259" key="6">
    <source>
        <dbReference type="PROSITE" id="PS51736"/>
    </source>
</evidence>
<evidence type="ECO:0000256" key="4">
    <source>
        <dbReference type="PIRSR" id="PIRSR606118-50"/>
    </source>
</evidence>
<protein>
    <submittedName>
        <fullName evidence="8">Resolvase</fullName>
    </submittedName>
</protein>
<dbReference type="Gene3D" id="3.90.1750.20">
    <property type="entry name" value="Putative Large Serine Recombinase, Chain B, Domain 2"/>
    <property type="match status" value="1"/>
</dbReference>
<keyword evidence="3" id="KW-0233">DNA recombination</keyword>
<dbReference type="Gene3D" id="3.40.50.1390">
    <property type="entry name" value="Resolvase, N-terminal catalytic domain"/>
    <property type="match status" value="1"/>
</dbReference>
<dbReference type="GO" id="GO:0000150">
    <property type="term" value="F:DNA strand exchange activity"/>
    <property type="evidence" value="ECO:0007669"/>
    <property type="project" value="InterPro"/>
</dbReference>
<keyword evidence="2" id="KW-0238">DNA-binding</keyword>
<sequence length="297" mass="34133">MKEAIIYVRVSSKEQKQEGYSIPAQKKLLADFAKANDFKIVKEFEDDETAKSAGRTGFGQMIEYVKANKDVKNILVEKTDRLYRNFKDYVIIDELDVTVFLVKENEQIGKAASSHQKFMHGIKVLMAKNYVDNLSEEVKKGQRQKADDGFFPGTPPVGYKLEKTEGKNAAVIDEINKQLPIKMFEYYATGLYSLLALVAKVKAEGLMSGIYPHHSKMKILTKASAHRILRNPFYYGDFMWNKKIYKGKHQPLIAKELWNKVQTMLSRYENKSGAYKFRDNIALFPFKRLLKCGGMRP</sequence>
<dbReference type="SUPFAM" id="SSF53041">
    <property type="entry name" value="Resolvase-like"/>
    <property type="match status" value="1"/>
</dbReference>
<feature type="domain" description="Resolvase/invertase-type recombinase catalytic" evidence="6">
    <location>
        <begin position="3"/>
        <end position="149"/>
    </location>
</feature>
<comment type="caution">
    <text evidence="8">The sequence shown here is derived from an EMBL/GenBank/DDBJ whole genome shotgun (WGS) entry which is preliminary data.</text>
</comment>
<dbReference type="InterPro" id="IPR006119">
    <property type="entry name" value="Resolv_N"/>
</dbReference>